<comment type="catalytic activity">
    <reaction evidence="3">
        <text>uridine(65) in tRNA = pseudouridine(65) in tRNA</text>
        <dbReference type="Rhea" id="RHEA:42536"/>
        <dbReference type="Rhea" id="RHEA-COMP:10103"/>
        <dbReference type="Rhea" id="RHEA-COMP:10104"/>
        <dbReference type="ChEBI" id="CHEBI:65314"/>
        <dbReference type="ChEBI" id="CHEBI:65315"/>
        <dbReference type="EC" id="5.4.99.26"/>
    </reaction>
</comment>
<dbReference type="PROSITE" id="PS01129">
    <property type="entry name" value="PSI_RLU"/>
    <property type="match status" value="1"/>
</dbReference>
<protein>
    <recommendedName>
        <fullName evidence="6">tRNA pseudouridine synthase C</fullName>
        <ecNumber evidence="5">5.4.99.26</ecNumber>
    </recommendedName>
    <alternativeName>
        <fullName evidence="8">tRNA pseudouridine(65) synthase</fullName>
    </alternativeName>
    <alternativeName>
        <fullName evidence="9">tRNA pseudouridylate synthase C</fullName>
    </alternativeName>
    <alternativeName>
        <fullName evidence="7">tRNA-uridine isomerase C</fullName>
    </alternativeName>
</protein>
<dbReference type="Pfam" id="PF00849">
    <property type="entry name" value="PseudoU_synth_2"/>
    <property type="match status" value="1"/>
</dbReference>
<keyword evidence="12" id="KW-1185">Reference proteome</keyword>
<dbReference type="InterPro" id="IPR020103">
    <property type="entry name" value="PsdUridine_synth_cat_dom_sf"/>
</dbReference>
<evidence type="ECO:0000256" key="3">
    <source>
        <dbReference type="ARBA" id="ARBA00036607"/>
    </source>
</evidence>
<comment type="function">
    <text evidence="4">Responsible for synthesis of pseudouridine from uracil-65 in transfer RNAs.</text>
</comment>
<evidence type="ECO:0000256" key="5">
    <source>
        <dbReference type="ARBA" id="ARBA00038943"/>
    </source>
</evidence>
<dbReference type="GO" id="GO:0008033">
    <property type="term" value="P:tRNA processing"/>
    <property type="evidence" value="ECO:0007669"/>
    <property type="project" value="UniProtKB-KW"/>
</dbReference>
<dbReference type="AlphaFoldDB" id="A0A1M6J1R5"/>
<dbReference type="InterPro" id="IPR006224">
    <property type="entry name" value="PsdUridine_synth_RluA-like_CS"/>
</dbReference>
<proteinExistence type="predicted"/>
<dbReference type="EC" id="5.4.99.26" evidence="5"/>
<dbReference type="Proteomes" id="UP000184474">
    <property type="component" value="Unassembled WGS sequence"/>
</dbReference>
<dbReference type="PANTHER" id="PTHR21600">
    <property type="entry name" value="MITOCHONDRIAL RNA PSEUDOURIDINE SYNTHASE"/>
    <property type="match status" value="1"/>
</dbReference>
<evidence type="ECO:0000259" key="10">
    <source>
        <dbReference type="Pfam" id="PF00849"/>
    </source>
</evidence>
<evidence type="ECO:0000256" key="2">
    <source>
        <dbReference type="ARBA" id="ARBA00023235"/>
    </source>
</evidence>
<organism evidence="11 12">
    <name type="scientific">Reichenbachiella agariperforans</name>
    <dbReference type="NCBI Taxonomy" id="156994"/>
    <lineage>
        <taxon>Bacteria</taxon>
        <taxon>Pseudomonadati</taxon>
        <taxon>Bacteroidota</taxon>
        <taxon>Cytophagia</taxon>
        <taxon>Cytophagales</taxon>
        <taxon>Reichenbachiellaceae</taxon>
        <taxon>Reichenbachiella</taxon>
    </lineage>
</organism>
<keyword evidence="1" id="KW-0819">tRNA processing</keyword>
<dbReference type="RefSeq" id="WP_073118287.1">
    <property type="nucleotide sequence ID" value="NZ_FRAA01000001.1"/>
</dbReference>
<reference evidence="12" key="1">
    <citation type="submission" date="2016-11" db="EMBL/GenBank/DDBJ databases">
        <authorList>
            <person name="Varghese N."/>
            <person name="Submissions S."/>
        </authorList>
    </citation>
    <scope>NUCLEOTIDE SEQUENCE [LARGE SCALE GENOMIC DNA]</scope>
    <source>
        <strain evidence="12">DSM 26134</strain>
    </source>
</reference>
<dbReference type="GO" id="GO:0000455">
    <property type="term" value="P:enzyme-directed rRNA pseudouridine synthesis"/>
    <property type="evidence" value="ECO:0007669"/>
    <property type="project" value="TreeGrafter"/>
</dbReference>
<evidence type="ECO:0000256" key="8">
    <source>
        <dbReference type="ARBA" id="ARBA00041975"/>
    </source>
</evidence>
<accession>A0A1M6J1R5</accession>
<evidence type="ECO:0000313" key="11">
    <source>
        <dbReference type="EMBL" id="SHJ40638.1"/>
    </source>
</evidence>
<evidence type="ECO:0000256" key="1">
    <source>
        <dbReference type="ARBA" id="ARBA00022694"/>
    </source>
</evidence>
<feature type="domain" description="Pseudouridine synthase RsuA/RluA-like" evidence="10">
    <location>
        <begin position="18"/>
        <end position="167"/>
    </location>
</feature>
<dbReference type="PANTHER" id="PTHR21600:SF56">
    <property type="entry name" value="TRNA PSEUDOURIDINE SYNTHASE C"/>
    <property type="match status" value="1"/>
</dbReference>
<dbReference type="SUPFAM" id="SSF55120">
    <property type="entry name" value="Pseudouridine synthase"/>
    <property type="match status" value="1"/>
</dbReference>
<dbReference type="InterPro" id="IPR006145">
    <property type="entry name" value="PsdUridine_synth_RsuA/RluA"/>
</dbReference>
<evidence type="ECO:0000313" key="12">
    <source>
        <dbReference type="Proteomes" id="UP000184474"/>
    </source>
</evidence>
<dbReference type="GO" id="GO:0003723">
    <property type="term" value="F:RNA binding"/>
    <property type="evidence" value="ECO:0007669"/>
    <property type="project" value="InterPro"/>
</dbReference>
<sequence length="239" mass="27823">MNETETAPKLEILYQDEDYVIINKPHGLLVHRSKMAANTNRFALQELRNQLNRHVHPAHRLDRKTSGALVFALTQEALKAVRQEFEKLAITKTYWAIVRGYTEDEGCIDYALTNDKGKLQEAITRYRTLDRSEIDVPFGKHQTSRYSLVEVYPETGRMHQIRKHLAHIFHPIIGDRPIGCNKQNKLFLEKWNMNTMLLHAKNISFHHYALDKRISVSACLQPEFIRMIETLGFSKELLS</sequence>
<dbReference type="STRING" id="156994.SAMN04488028_1017"/>
<gene>
    <name evidence="11" type="ORF">SAMN04488028_1017</name>
</gene>
<evidence type="ECO:0000256" key="9">
    <source>
        <dbReference type="ARBA" id="ARBA00043049"/>
    </source>
</evidence>
<dbReference type="Gene3D" id="3.30.2350.10">
    <property type="entry name" value="Pseudouridine synthase"/>
    <property type="match status" value="1"/>
</dbReference>
<evidence type="ECO:0000256" key="4">
    <source>
        <dbReference type="ARBA" id="ARBA00037670"/>
    </source>
</evidence>
<dbReference type="GO" id="GO:0160149">
    <property type="term" value="F:tRNA pseudouridine(65) synthase activity"/>
    <property type="evidence" value="ECO:0007669"/>
    <property type="project" value="UniProtKB-EC"/>
</dbReference>
<dbReference type="InterPro" id="IPR050188">
    <property type="entry name" value="RluA_PseudoU_synthase"/>
</dbReference>
<name>A0A1M6J1R5_REIAG</name>
<keyword evidence="2" id="KW-0413">Isomerase</keyword>
<evidence type="ECO:0000256" key="6">
    <source>
        <dbReference type="ARBA" id="ARBA00040675"/>
    </source>
</evidence>
<evidence type="ECO:0000256" key="7">
    <source>
        <dbReference type="ARBA" id="ARBA00041803"/>
    </source>
</evidence>
<dbReference type="EMBL" id="FRAA01000001">
    <property type="protein sequence ID" value="SHJ40638.1"/>
    <property type="molecule type" value="Genomic_DNA"/>
</dbReference>